<dbReference type="GO" id="GO:0005737">
    <property type="term" value="C:cytoplasm"/>
    <property type="evidence" value="ECO:0007669"/>
    <property type="project" value="UniProtKB-ARBA"/>
</dbReference>
<reference evidence="5 6" key="1">
    <citation type="journal article" date="2016" name="Nat. Commun.">
        <title>Thousands of microbial genomes shed light on interconnected biogeochemical processes in an aquifer system.</title>
        <authorList>
            <person name="Anantharaman K."/>
            <person name="Brown C.T."/>
            <person name="Hug L.A."/>
            <person name="Sharon I."/>
            <person name="Castelle C.J."/>
            <person name="Probst A.J."/>
            <person name="Thomas B.C."/>
            <person name="Singh A."/>
            <person name="Wilkins M.J."/>
            <person name="Karaoz U."/>
            <person name="Brodie E.L."/>
            <person name="Williams K.H."/>
            <person name="Hubbard S.S."/>
            <person name="Banfield J.F."/>
        </authorList>
    </citation>
    <scope>NUCLEOTIDE SEQUENCE [LARGE SCALE GENOMIC DNA]</scope>
</reference>
<dbReference type="HAMAP" id="MF_00385">
    <property type="entry name" value="Ribosomal_bS16"/>
    <property type="match status" value="1"/>
</dbReference>
<feature type="compositionally biased region" description="Basic and acidic residues" evidence="4">
    <location>
        <begin position="154"/>
        <end position="170"/>
    </location>
</feature>
<gene>
    <name evidence="3" type="primary">rpsP</name>
    <name evidence="5" type="ORF">A2828_01440</name>
</gene>
<evidence type="ECO:0000256" key="3">
    <source>
        <dbReference type="HAMAP-Rule" id="MF_00385"/>
    </source>
</evidence>
<evidence type="ECO:0000256" key="4">
    <source>
        <dbReference type="SAM" id="MobiDB-lite"/>
    </source>
</evidence>
<dbReference type="SUPFAM" id="SSF54565">
    <property type="entry name" value="Ribosomal protein S16"/>
    <property type="match status" value="1"/>
</dbReference>
<protein>
    <recommendedName>
        <fullName evidence="3">Small ribosomal subunit protein bS16</fullName>
    </recommendedName>
</protein>
<proteinExistence type="inferred from homology"/>
<evidence type="ECO:0000256" key="2">
    <source>
        <dbReference type="ARBA" id="ARBA00023274"/>
    </source>
</evidence>
<dbReference type="GO" id="GO:0006412">
    <property type="term" value="P:translation"/>
    <property type="evidence" value="ECO:0007669"/>
    <property type="project" value="UniProtKB-UniRule"/>
</dbReference>
<dbReference type="PANTHER" id="PTHR12919">
    <property type="entry name" value="30S RIBOSOMAL PROTEIN S16"/>
    <property type="match status" value="1"/>
</dbReference>
<keyword evidence="1 3" id="KW-0689">Ribosomal protein</keyword>
<evidence type="ECO:0000313" key="6">
    <source>
        <dbReference type="Proteomes" id="UP000178869"/>
    </source>
</evidence>
<sequence>MLIIRLQRVGRRNDPSFRVVVTEKKGPPKGKYLEKVGTYDVRRGNVVFNKERVLYWISKGSQPSPTVHNLLISSGIIEGKKIPKHKKVIVAEATQEPVTVSATEAQTETIEPIQEETKVEEVAPVEAETKAEEPSTETIEPAQEDIIPASSEVEQEKPEVSEAPVEGKEQ</sequence>
<dbReference type="InterPro" id="IPR023803">
    <property type="entry name" value="Ribosomal_bS16_dom_sf"/>
</dbReference>
<comment type="caution">
    <text evidence="5">The sequence shown here is derived from an EMBL/GenBank/DDBJ whole genome shotgun (WGS) entry which is preliminary data.</text>
</comment>
<dbReference type="GO" id="GO:0003735">
    <property type="term" value="F:structural constituent of ribosome"/>
    <property type="evidence" value="ECO:0007669"/>
    <property type="project" value="InterPro"/>
</dbReference>
<keyword evidence="2 3" id="KW-0687">Ribonucleoprotein</keyword>
<dbReference type="Pfam" id="PF00886">
    <property type="entry name" value="Ribosomal_S16"/>
    <property type="match status" value="1"/>
</dbReference>
<dbReference type="GO" id="GO:0015935">
    <property type="term" value="C:small ribosomal subunit"/>
    <property type="evidence" value="ECO:0007669"/>
    <property type="project" value="TreeGrafter"/>
</dbReference>
<evidence type="ECO:0000256" key="1">
    <source>
        <dbReference type="ARBA" id="ARBA00022980"/>
    </source>
</evidence>
<dbReference type="EMBL" id="MHSR01000014">
    <property type="protein sequence ID" value="OHA46485.1"/>
    <property type="molecule type" value="Genomic_DNA"/>
</dbReference>
<dbReference type="AlphaFoldDB" id="A0A1G2PDS6"/>
<dbReference type="Proteomes" id="UP000178869">
    <property type="component" value="Unassembled WGS sequence"/>
</dbReference>
<feature type="region of interest" description="Disordered" evidence="4">
    <location>
        <begin position="115"/>
        <end position="170"/>
    </location>
</feature>
<dbReference type="NCBIfam" id="TIGR00002">
    <property type="entry name" value="S16"/>
    <property type="match status" value="1"/>
</dbReference>
<dbReference type="PANTHER" id="PTHR12919:SF20">
    <property type="entry name" value="SMALL RIBOSOMAL SUBUNIT PROTEIN BS16M"/>
    <property type="match status" value="1"/>
</dbReference>
<comment type="similarity">
    <text evidence="3">Belongs to the bacterial ribosomal protein bS16 family.</text>
</comment>
<dbReference type="InterPro" id="IPR000307">
    <property type="entry name" value="Ribosomal_bS16"/>
</dbReference>
<accession>A0A1G2PDS6</accession>
<name>A0A1G2PDS6_9BACT</name>
<dbReference type="Gene3D" id="3.30.1320.10">
    <property type="match status" value="1"/>
</dbReference>
<evidence type="ECO:0000313" key="5">
    <source>
        <dbReference type="EMBL" id="OHA46485.1"/>
    </source>
</evidence>
<organism evidence="5 6">
    <name type="scientific">Candidatus Terrybacteria bacterium RIFCSPHIGHO2_01_FULL_43_35</name>
    <dbReference type="NCBI Taxonomy" id="1802361"/>
    <lineage>
        <taxon>Bacteria</taxon>
        <taxon>Candidatus Terryibacteriota</taxon>
    </lineage>
</organism>
<feature type="compositionally biased region" description="Basic and acidic residues" evidence="4">
    <location>
        <begin position="115"/>
        <end position="133"/>
    </location>
</feature>